<dbReference type="PROSITE" id="PS00907">
    <property type="entry name" value="UROD_2"/>
    <property type="match status" value="1"/>
</dbReference>
<evidence type="ECO:0000313" key="13">
    <source>
        <dbReference type="EMBL" id="NMM45030.1"/>
    </source>
</evidence>
<dbReference type="GO" id="GO:0019353">
    <property type="term" value="P:protoporphyrinogen IX biosynthetic process from glutamate"/>
    <property type="evidence" value="ECO:0007669"/>
    <property type="project" value="TreeGrafter"/>
</dbReference>
<gene>
    <name evidence="8" type="primary">hemE</name>
    <name evidence="13" type="ORF">HH303_11115</name>
</gene>
<dbReference type="PANTHER" id="PTHR21091:SF169">
    <property type="entry name" value="UROPORPHYRINOGEN DECARBOXYLASE"/>
    <property type="match status" value="1"/>
</dbReference>
<comment type="catalytic activity">
    <reaction evidence="8 9">
        <text>uroporphyrinogen III + 4 H(+) = coproporphyrinogen III + 4 CO2</text>
        <dbReference type="Rhea" id="RHEA:19865"/>
        <dbReference type="ChEBI" id="CHEBI:15378"/>
        <dbReference type="ChEBI" id="CHEBI:16526"/>
        <dbReference type="ChEBI" id="CHEBI:57308"/>
        <dbReference type="ChEBI" id="CHEBI:57309"/>
        <dbReference type="EC" id="4.1.1.37"/>
    </reaction>
</comment>
<feature type="binding site" evidence="8">
    <location>
        <begin position="28"/>
        <end position="32"/>
    </location>
    <ligand>
        <name>substrate</name>
    </ligand>
</feature>
<dbReference type="HAMAP" id="MF_00218">
    <property type="entry name" value="URO_D"/>
    <property type="match status" value="1"/>
</dbReference>
<evidence type="ECO:0000256" key="3">
    <source>
        <dbReference type="ARBA" id="ARBA00012288"/>
    </source>
</evidence>
<feature type="binding site" evidence="8">
    <location>
        <position position="78"/>
    </location>
    <ligand>
        <name>substrate</name>
    </ligand>
</feature>
<dbReference type="AlphaFoldDB" id="A0A7Y0E0L7"/>
<evidence type="ECO:0000259" key="11">
    <source>
        <dbReference type="PROSITE" id="PS00906"/>
    </source>
</evidence>
<evidence type="ECO:0000256" key="9">
    <source>
        <dbReference type="RuleBase" id="RU000554"/>
    </source>
</evidence>
<evidence type="ECO:0000256" key="2">
    <source>
        <dbReference type="ARBA" id="ARBA00009935"/>
    </source>
</evidence>
<feature type="domain" description="Uroporphyrinogen decarboxylase (URO-D)" evidence="12">
    <location>
        <begin position="142"/>
        <end position="158"/>
    </location>
</feature>
<comment type="pathway">
    <text evidence="1 8 9">Porphyrin-containing compound metabolism; protoporphyrin-IX biosynthesis; coproporphyrinogen-III from 5-aminolevulinate: step 4/4.</text>
</comment>
<comment type="subunit">
    <text evidence="8">Homodimer.</text>
</comment>
<dbReference type="Pfam" id="PF01208">
    <property type="entry name" value="URO-D"/>
    <property type="match status" value="1"/>
</dbReference>
<dbReference type="GO" id="GO:0005829">
    <property type="term" value="C:cytosol"/>
    <property type="evidence" value="ECO:0007669"/>
    <property type="project" value="TreeGrafter"/>
</dbReference>
<comment type="caution">
    <text evidence="13">The sequence shown here is derived from an EMBL/GenBank/DDBJ whole genome shotgun (WGS) entry which is preliminary data.</text>
</comment>
<dbReference type="PANTHER" id="PTHR21091">
    <property type="entry name" value="METHYLTETRAHYDROFOLATE:HOMOCYSTEINE METHYLTRANSFERASE RELATED"/>
    <property type="match status" value="1"/>
</dbReference>
<keyword evidence="5 8" id="KW-0210">Decarboxylase</keyword>
<dbReference type="NCBIfam" id="TIGR01464">
    <property type="entry name" value="hemE"/>
    <property type="match status" value="1"/>
</dbReference>
<dbReference type="PROSITE" id="PS00906">
    <property type="entry name" value="UROD_1"/>
    <property type="match status" value="1"/>
</dbReference>
<evidence type="ECO:0000256" key="10">
    <source>
        <dbReference type="RuleBase" id="RU004169"/>
    </source>
</evidence>
<dbReference type="InterPro" id="IPR000257">
    <property type="entry name" value="Uroporphyrinogen_deCOase"/>
</dbReference>
<dbReference type="RefSeq" id="WP_169625406.1">
    <property type="nucleotide sequence ID" value="NZ_JABBNT010000003.1"/>
</dbReference>
<feature type="binding site" evidence="8">
    <location>
        <position position="154"/>
    </location>
    <ligand>
        <name>substrate</name>
    </ligand>
</feature>
<evidence type="ECO:0000256" key="6">
    <source>
        <dbReference type="ARBA" id="ARBA00023239"/>
    </source>
</evidence>
<comment type="caution">
    <text evidence="8">Lacks conserved residue(s) required for the propagation of feature annotation.</text>
</comment>
<dbReference type="EMBL" id="JABBNT010000003">
    <property type="protein sequence ID" value="NMM45030.1"/>
    <property type="molecule type" value="Genomic_DNA"/>
</dbReference>
<dbReference type="EC" id="4.1.1.37" evidence="3 8"/>
<dbReference type="InterPro" id="IPR038071">
    <property type="entry name" value="UROD/MetE-like_sf"/>
</dbReference>
<evidence type="ECO:0000256" key="7">
    <source>
        <dbReference type="ARBA" id="ARBA00023244"/>
    </source>
</evidence>
<dbReference type="InterPro" id="IPR006361">
    <property type="entry name" value="Uroporphyrinogen_deCO2ase_HemE"/>
</dbReference>
<feature type="binding site" evidence="8">
    <location>
        <position position="325"/>
    </location>
    <ligand>
        <name>substrate</name>
    </ligand>
</feature>
<dbReference type="SUPFAM" id="SSF51726">
    <property type="entry name" value="UROD/MetE-like"/>
    <property type="match status" value="1"/>
</dbReference>
<keyword evidence="14" id="KW-1185">Reference proteome</keyword>
<reference evidence="13 14" key="1">
    <citation type="submission" date="2020-04" db="EMBL/GenBank/DDBJ databases">
        <title>Rhodospirillaceae bacterium KN72 isolated from deep sea.</title>
        <authorList>
            <person name="Zhang D.-C."/>
        </authorList>
    </citation>
    <scope>NUCLEOTIDE SEQUENCE [LARGE SCALE GENOMIC DNA]</scope>
    <source>
        <strain evidence="13 14">KN72</strain>
    </source>
</reference>
<dbReference type="Gene3D" id="3.20.20.210">
    <property type="match status" value="1"/>
</dbReference>
<comment type="function">
    <text evidence="8">Catalyzes the decarboxylation of four acetate groups of uroporphyrinogen-III to yield coproporphyrinogen-III.</text>
</comment>
<evidence type="ECO:0000256" key="4">
    <source>
        <dbReference type="ARBA" id="ARBA00022490"/>
    </source>
</evidence>
<comment type="similarity">
    <text evidence="2 8 10">Belongs to the uroporphyrinogen decarboxylase family.</text>
</comment>
<dbReference type="Proteomes" id="UP000539372">
    <property type="component" value="Unassembled WGS sequence"/>
</dbReference>
<keyword evidence="6 8" id="KW-0456">Lyase</keyword>
<keyword evidence="7 8" id="KW-0627">Porphyrin biosynthesis</keyword>
<dbReference type="UniPathway" id="UPA00251">
    <property type="reaction ID" value="UER00321"/>
</dbReference>
<protein>
    <recommendedName>
        <fullName evidence="3 8">Uroporphyrinogen decarboxylase</fullName>
        <shortName evidence="8">UPD</shortName>
        <shortName evidence="8">URO-D</shortName>
        <ecNumber evidence="3 8">4.1.1.37</ecNumber>
    </recommendedName>
</protein>
<evidence type="ECO:0000256" key="5">
    <source>
        <dbReference type="ARBA" id="ARBA00022793"/>
    </source>
</evidence>
<dbReference type="CDD" id="cd00717">
    <property type="entry name" value="URO-D"/>
    <property type="match status" value="1"/>
</dbReference>
<feature type="domain" description="Uroporphyrinogen decarboxylase (URO-D)" evidence="11">
    <location>
        <begin position="23"/>
        <end position="32"/>
    </location>
</feature>
<evidence type="ECO:0000313" key="14">
    <source>
        <dbReference type="Proteomes" id="UP000539372"/>
    </source>
</evidence>
<comment type="subcellular location">
    <subcellularLocation>
        <location evidence="8">Cytoplasm</location>
    </subcellularLocation>
</comment>
<name>A0A7Y0E0L7_9PROT</name>
<feature type="binding site" evidence="8">
    <location>
        <position position="209"/>
    </location>
    <ligand>
        <name>substrate</name>
    </ligand>
</feature>
<dbReference type="GO" id="GO:0004853">
    <property type="term" value="F:uroporphyrinogen decarboxylase activity"/>
    <property type="evidence" value="ECO:0007669"/>
    <property type="project" value="UniProtKB-UniRule"/>
</dbReference>
<dbReference type="FunFam" id="3.20.20.210:FF:000007">
    <property type="entry name" value="Uroporphyrinogen decarboxylase"/>
    <property type="match status" value="1"/>
</dbReference>
<proteinExistence type="inferred from homology"/>
<keyword evidence="4 8" id="KW-0963">Cytoplasm</keyword>
<feature type="site" description="Transition state stabilizer" evidence="8">
    <location>
        <position position="78"/>
    </location>
</feature>
<sequence>MTSKKSLKPFLRALNGETQSVPPIWLMRQAGRYLPEYREVRASANGFLDLCYSPEKACEVTLQPIRRYGFDAAILFSDILVIPHALQQKVWFVEGEGPKLEPLKDAGDLSILKPDAVLGHLQPVFETVAKLNAALPIECALIGFAGAPWTIATYMIEGGSSRDFAKTKLWSYRDPDGFQRLIDIVVEATASYLIAQIDAGAQALQLFDSWAGALDEHGFRRWSIAPAKRIVDIVKSRHPDVPIIGFPRGAGPAYIDYAAETGVDAVSLDQGVPVAWAAQALDKSVTLQGNLDPMALLAGGEQLDRAVDHIIDGFASRPHVFNLGHGIIKETPPEHVTRLVERVRRSRS</sequence>
<evidence type="ECO:0000259" key="12">
    <source>
        <dbReference type="PROSITE" id="PS00907"/>
    </source>
</evidence>
<evidence type="ECO:0000256" key="8">
    <source>
        <dbReference type="HAMAP-Rule" id="MF_00218"/>
    </source>
</evidence>
<evidence type="ECO:0000256" key="1">
    <source>
        <dbReference type="ARBA" id="ARBA00004804"/>
    </source>
</evidence>
<organism evidence="13 14">
    <name type="scientific">Pacificispira spongiicola</name>
    <dbReference type="NCBI Taxonomy" id="2729598"/>
    <lineage>
        <taxon>Bacteria</taxon>
        <taxon>Pseudomonadati</taxon>
        <taxon>Pseudomonadota</taxon>
        <taxon>Alphaproteobacteria</taxon>
        <taxon>Rhodospirillales</taxon>
        <taxon>Rhodospirillaceae</taxon>
        <taxon>Pacificispira</taxon>
    </lineage>
</organism>
<accession>A0A7Y0E0L7</accession>